<protein>
    <submittedName>
        <fullName evidence="1">Uncharacterized protein</fullName>
    </submittedName>
</protein>
<sequence>MHKLNITTTIFDQVAEINSQKEYWYVRTDGGEHYTDFVQNGYIGINWNFISASDIREENLQYLRKSIITNSYKYRKVPYDKLGAGEKSSVTKTINKLFTFQNLKKGDVVLIPSEEADRFSIGEIADDEIYTVSEKETSTGVFLKRRKVNWLKTSIQHPYYNSLFYLLKHSHTIVSIKKYADFIDSIMEELYIKDGDCFLSLRINKESEISLKDLKDLFDNYLGLISKVNNDFNFGEQIDTTTVKLSLNSPGFINIKLPVGKSLIVTSLIVSMFLNGCSNEEISMKINRENIPTEYIPYMDSIQNIRKNLEVENDSIFNRLTNQDHGNSK</sequence>
<dbReference type="EMBL" id="VLPL01000007">
    <property type="protein sequence ID" value="TSJ41536.1"/>
    <property type="molecule type" value="Genomic_DNA"/>
</dbReference>
<name>A0A556MNQ9_9FLAO</name>
<dbReference type="RefSeq" id="WP_144333797.1">
    <property type="nucleotide sequence ID" value="NZ_VLPL01000007.1"/>
</dbReference>
<keyword evidence="2" id="KW-1185">Reference proteome</keyword>
<accession>A0A556MNQ9</accession>
<dbReference type="AlphaFoldDB" id="A0A556MNQ9"/>
<gene>
    <name evidence="1" type="ORF">FO442_13815</name>
</gene>
<evidence type="ECO:0000313" key="1">
    <source>
        <dbReference type="EMBL" id="TSJ41536.1"/>
    </source>
</evidence>
<dbReference type="OrthoDB" id="2328079at2"/>
<proteinExistence type="predicted"/>
<organism evidence="1 2">
    <name type="scientific">Fluviicola chungangensis</name>
    <dbReference type="NCBI Taxonomy" id="2597671"/>
    <lineage>
        <taxon>Bacteria</taxon>
        <taxon>Pseudomonadati</taxon>
        <taxon>Bacteroidota</taxon>
        <taxon>Flavobacteriia</taxon>
        <taxon>Flavobacteriales</taxon>
        <taxon>Crocinitomicaceae</taxon>
        <taxon>Fluviicola</taxon>
    </lineage>
</organism>
<comment type="caution">
    <text evidence="1">The sequence shown here is derived from an EMBL/GenBank/DDBJ whole genome shotgun (WGS) entry which is preliminary data.</text>
</comment>
<evidence type="ECO:0000313" key="2">
    <source>
        <dbReference type="Proteomes" id="UP000316008"/>
    </source>
</evidence>
<reference evidence="1 2" key="1">
    <citation type="submission" date="2019-07" db="EMBL/GenBank/DDBJ databases">
        <authorList>
            <person name="Huq M.A."/>
        </authorList>
    </citation>
    <scope>NUCLEOTIDE SEQUENCE [LARGE SCALE GENOMIC DNA]</scope>
    <source>
        <strain evidence="1 2">MAH-3</strain>
    </source>
</reference>
<dbReference type="Proteomes" id="UP000316008">
    <property type="component" value="Unassembled WGS sequence"/>
</dbReference>